<evidence type="ECO:0000313" key="3">
    <source>
        <dbReference type="Proteomes" id="UP001365781"/>
    </source>
</evidence>
<feature type="region of interest" description="Disordered" evidence="1">
    <location>
        <begin position="218"/>
        <end position="247"/>
    </location>
</feature>
<protein>
    <submittedName>
        <fullName evidence="2">Uncharacterized protein</fullName>
    </submittedName>
</protein>
<dbReference type="EMBL" id="JBBAYM010000023">
    <property type="protein sequence ID" value="MEI5613496.1"/>
    <property type="molecule type" value="Genomic_DNA"/>
</dbReference>
<feature type="compositionally biased region" description="Basic and acidic residues" evidence="1">
    <location>
        <begin position="227"/>
        <end position="247"/>
    </location>
</feature>
<keyword evidence="3" id="KW-1185">Reference proteome</keyword>
<gene>
    <name evidence="2" type="ORF">WB403_30550</name>
</gene>
<feature type="region of interest" description="Disordered" evidence="1">
    <location>
        <begin position="117"/>
        <end position="141"/>
    </location>
</feature>
<reference evidence="2 3" key="1">
    <citation type="submission" date="2024-03" db="EMBL/GenBank/DDBJ databases">
        <title>First Report of Pectobacterium brasiliscabiei causing potato scab in china.</title>
        <authorList>
            <person name="Handique U."/>
        </authorList>
    </citation>
    <scope>NUCLEOTIDE SEQUENCE [LARGE SCALE GENOMIC DNA]</scope>
    <source>
        <strain evidence="2 3">ZRIMU1503</strain>
    </source>
</reference>
<dbReference type="PROSITE" id="PS51257">
    <property type="entry name" value="PROKAR_LIPOPROTEIN"/>
    <property type="match status" value="1"/>
</dbReference>
<name>A0ABU8GMA9_9ACTN</name>
<accession>A0ABU8GMA9</accession>
<dbReference type="Proteomes" id="UP001365781">
    <property type="component" value="Unassembled WGS sequence"/>
</dbReference>
<evidence type="ECO:0000313" key="2">
    <source>
        <dbReference type="EMBL" id="MEI5613496.1"/>
    </source>
</evidence>
<comment type="caution">
    <text evidence="2">The sequence shown here is derived from an EMBL/GenBank/DDBJ whole genome shotgun (WGS) entry which is preliminary data.</text>
</comment>
<dbReference type="RefSeq" id="WP_336558647.1">
    <property type="nucleotide sequence ID" value="NZ_JBBAYL010000024.1"/>
</dbReference>
<proteinExistence type="predicted"/>
<evidence type="ECO:0000256" key="1">
    <source>
        <dbReference type="SAM" id="MobiDB-lite"/>
    </source>
</evidence>
<organism evidence="2 3">
    <name type="scientific">Streptomyces brasiliscabiei</name>
    <dbReference type="NCBI Taxonomy" id="2736302"/>
    <lineage>
        <taxon>Bacteria</taxon>
        <taxon>Bacillati</taxon>
        <taxon>Actinomycetota</taxon>
        <taxon>Actinomycetes</taxon>
        <taxon>Kitasatosporales</taxon>
        <taxon>Streptomycetaceae</taxon>
        <taxon>Streptomyces</taxon>
    </lineage>
</organism>
<sequence>MSIPRADLPSHLGQWVTVSNPSLPASWYGCLLALADAPSVILALPGGGQATLPQGFTVTPAEPPPPGAISPRRQAAYDAVYDVIGSLGQSLPSDTVHRNAAIWRAVNAALDAAGVQARANPAEPDPAPGDTLPPTGDTQRRQDALDRIQAIPRLPHASERTGVQGRAYTRGWQSVIALVDKALAGDTVPVTRDTMEDTALAAGGHVRTAVPGDALGCDLTSSVPARPHPEDTRGTGEDTPGDTRPDGVRFAYRATVRRGQVHEAITEAFGLLDREIHPDRPGREEGSHGE</sequence>